<name>A0A6J7RCF6_9ZZZZ</name>
<gene>
    <name evidence="1" type="ORF">UFOPK4092_01257</name>
</gene>
<reference evidence="1" key="1">
    <citation type="submission" date="2020-05" db="EMBL/GenBank/DDBJ databases">
        <authorList>
            <person name="Chiriac C."/>
            <person name="Salcher M."/>
            <person name="Ghai R."/>
            <person name="Kavagutti S V."/>
        </authorList>
    </citation>
    <scope>NUCLEOTIDE SEQUENCE</scope>
</reference>
<evidence type="ECO:0000313" key="1">
    <source>
        <dbReference type="EMBL" id="CAB5026462.1"/>
    </source>
</evidence>
<accession>A0A6J7RCF6</accession>
<organism evidence="1">
    <name type="scientific">freshwater metagenome</name>
    <dbReference type="NCBI Taxonomy" id="449393"/>
    <lineage>
        <taxon>unclassified sequences</taxon>
        <taxon>metagenomes</taxon>
        <taxon>ecological metagenomes</taxon>
    </lineage>
</organism>
<dbReference type="InterPro" id="IPR021458">
    <property type="entry name" value="Rv0495c"/>
</dbReference>
<dbReference type="Pfam" id="PF11307">
    <property type="entry name" value="DUF3109"/>
    <property type="match status" value="1"/>
</dbReference>
<sequence>MHHLAAREGISFVETKPEVCWQLPLRRTYENRKYEDEVERVVVVLGEYDRRGWGAGGHDLDWYCSSNTEAHIGTEAVYLSSRDEIVALIGLPAYSELARLCAAREKLLLTITDTTGLTPHPADPPIAS</sequence>
<protein>
    <submittedName>
        <fullName evidence="1">Unannotated protein</fullName>
    </submittedName>
</protein>
<dbReference type="AlphaFoldDB" id="A0A6J7RCF6"/>
<dbReference type="EMBL" id="CAFBPJ010000166">
    <property type="protein sequence ID" value="CAB5026462.1"/>
    <property type="molecule type" value="Genomic_DNA"/>
</dbReference>
<proteinExistence type="predicted"/>